<organism evidence="2 3">
    <name type="scientific">Zasmidium cellare</name>
    <name type="common">Wine cellar mold</name>
    <name type="synonym">Racodium cellare</name>
    <dbReference type="NCBI Taxonomy" id="395010"/>
    <lineage>
        <taxon>Eukaryota</taxon>
        <taxon>Fungi</taxon>
        <taxon>Dikarya</taxon>
        <taxon>Ascomycota</taxon>
        <taxon>Pezizomycotina</taxon>
        <taxon>Dothideomycetes</taxon>
        <taxon>Dothideomycetidae</taxon>
        <taxon>Mycosphaerellales</taxon>
        <taxon>Mycosphaerellaceae</taxon>
        <taxon>Zasmidium</taxon>
    </lineage>
</organism>
<feature type="compositionally biased region" description="Low complexity" evidence="1">
    <location>
        <begin position="19"/>
        <end position="36"/>
    </location>
</feature>
<dbReference type="EMBL" id="JAXOVC010000001">
    <property type="protein sequence ID" value="KAK4507085.1"/>
    <property type="molecule type" value="Genomic_DNA"/>
</dbReference>
<comment type="caution">
    <text evidence="2">The sequence shown here is derived from an EMBL/GenBank/DDBJ whole genome shotgun (WGS) entry which is preliminary data.</text>
</comment>
<dbReference type="Proteomes" id="UP001305779">
    <property type="component" value="Unassembled WGS sequence"/>
</dbReference>
<protein>
    <submittedName>
        <fullName evidence="2">Uncharacterized protein</fullName>
    </submittedName>
</protein>
<feature type="region of interest" description="Disordered" evidence="1">
    <location>
        <begin position="1"/>
        <end position="62"/>
    </location>
</feature>
<evidence type="ECO:0000313" key="2">
    <source>
        <dbReference type="EMBL" id="KAK4507085.1"/>
    </source>
</evidence>
<name>A0ABR0F0X8_ZASCE</name>
<gene>
    <name evidence="2" type="ORF">PRZ48_000819</name>
</gene>
<reference evidence="2 3" key="1">
    <citation type="journal article" date="2023" name="G3 (Bethesda)">
        <title>A chromosome-level genome assembly of Zasmidium syzygii isolated from banana leaves.</title>
        <authorList>
            <person name="van Westerhoven A.C."/>
            <person name="Mehrabi R."/>
            <person name="Talebi R."/>
            <person name="Steentjes M.B.F."/>
            <person name="Corcolon B."/>
            <person name="Chong P.A."/>
            <person name="Kema G.H.J."/>
            <person name="Seidl M.F."/>
        </authorList>
    </citation>
    <scope>NUCLEOTIDE SEQUENCE [LARGE SCALE GENOMIC DNA]</scope>
    <source>
        <strain evidence="2 3">P124</strain>
    </source>
</reference>
<proteinExistence type="predicted"/>
<feature type="region of interest" description="Disordered" evidence="1">
    <location>
        <begin position="241"/>
        <end position="260"/>
    </location>
</feature>
<evidence type="ECO:0000256" key="1">
    <source>
        <dbReference type="SAM" id="MobiDB-lite"/>
    </source>
</evidence>
<evidence type="ECO:0000313" key="3">
    <source>
        <dbReference type="Proteomes" id="UP001305779"/>
    </source>
</evidence>
<accession>A0ABR0F0X8</accession>
<sequence length="260" mass="28654">MAKRKAVDDDSSSNKKPKITTTAPKPKAPKRSTTTTRKGKGKKNDVAQEAEPPAPRAKRINKHLKAKVKQVSDFLDTTSREDSRLQRCSANENHVIVTEACLLASLMSMRADWELTDPRLASLLDAGEAIVEQYEERWASSEQPVRMVVVDLEVKTAFVEGILQKIEGWDLEDINLLEVELELTQQRAEDSAAFRFFSAVETAVQATSGINDTSVEDETAEMAAGSPASEVELEEVNEADITLEKESGREGVCPAPIKEL</sequence>
<keyword evidence="3" id="KW-1185">Reference proteome</keyword>